<protein>
    <submittedName>
        <fullName evidence="1">Uncharacterized protein</fullName>
    </submittedName>
</protein>
<organism evidence="1 2">
    <name type="scientific">Obba rivulosa</name>
    <dbReference type="NCBI Taxonomy" id="1052685"/>
    <lineage>
        <taxon>Eukaryota</taxon>
        <taxon>Fungi</taxon>
        <taxon>Dikarya</taxon>
        <taxon>Basidiomycota</taxon>
        <taxon>Agaricomycotina</taxon>
        <taxon>Agaricomycetes</taxon>
        <taxon>Polyporales</taxon>
        <taxon>Gelatoporiaceae</taxon>
        <taxon>Obba</taxon>
    </lineage>
</organism>
<dbReference type="Proteomes" id="UP000250043">
    <property type="component" value="Unassembled WGS sequence"/>
</dbReference>
<proteinExistence type="predicted"/>
<reference evidence="1 2" key="1">
    <citation type="submission" date="2016-07" db="EMBL/GenBank/DDBJ databases">
        <title>Draft genome of the white-rot fungus Obba rivulosa 3A-2.</title>
        <authorList>
            <consortium name="DOE Joint Genome Institute"/>
            <person name="Miettinen O."/>
            <person name="Riley R."/>
            <person name="Acob R."/>
            <person name="Barry K."/>
            <person name="Cullen D."/>
            <person name="De Vries R."/>
            <person name="Hainaut M."/>
            <person name="Hatakka A."/>
            <person name="Henrissat B."/>
            <person name="Hilden K."/>
            <person name="Kuo R."/>
            <person name="Labutti K."/>
            <person name="Lipzen A."/>
            <person name="Makela M.R."/>
            <person name="Sandor L."/>
            <person name="Spatafora J.W."/>
            <person name="Grigoriev I.V."/>
            <person name="Hibbett D.S."/>
        </authorList>
    </citation>
    <scope>NUCLEOTIDE SEQUENCE [LARGE SCALE GENOMIC DNA]</scope>
    <source>
        <strain evidence="1 2">3A-2</strain>
    </source>
</reference>
<gene>
    <name evidence="1" type="ORF">OBBRIDRAFT_807035</name>
</gene>
<accession>A0A8E2DHQ3</accession>
<evidence type="ECO:0000313" key="1">
    <source>
        <dbReference type="EMBL" id="OCH86079.1"/>
    </source>
</evidence>
<name>A0A8E2DHQ3_9APHY</name>
<dbReference type="AlphaFoldDB" id="A0A8E2DHQ3"/>
<evidence type="ECO:0000313" key="2">
    <source>
        <dbReference type="Proteomes" id="UP000250043"/>
    </source>
</evidence>
<sequence length="461" mass="51252">MSEPLKRRRLEKDSPLKLLASSEVAGGWSSSWSVLNDSTRILAEKIDNDPLPTAVHIADIELNQRAVEAPGLPCARARPKDPQRLKAGPIVQTQASGPQDSHLIREDLHNVTWTEKSEHSLCHLSEHFKITTAEENCDGHARLCLTADTDLELQLAQRFEAQGILTAGMQTERGRGAIPSANFDIQFLRRVGDWVGLVRACSLVSVSQLDEEGLEGVWEERARMWRRRQMDVSDDGHTVVYDDDGVERRRECCAMRATLWNRVDLKNVRSLGMSMADATCSHTGRIAYTCSYWKYAHLLTSGAGRYIGQAASMGLHSLTQREGASRIAVNVDAAATEPASARSQGPRAIAGQISRGRDAVAEMPRVMRTRRAIQMPFRHATGEPRESRKLRCAEFDGEITSPWWRSSHSQRLAVHREGHHLMGPRERVMLAAGGSRMDETQAVFVLVKAGLTVQNGTRSVR</sequence>
<keyword evidence="2" id="KW-1185">Reference proteome</keyword>
<dbReference type="EMBL" id="KV722545">
    <property type="protein sequence ID" value="OCH86079.1"/>
    <property type="molecule type" value="Genomic_DNA"/>
</dbReference>